<feature type="region of interest" description="Disordered" evidence="1">
    <location>
        <begin position="299"/>
        <end position="338"/>
    </location>
</feature>
<feature type="compositionally biased region" description="Low complexity" evidence="1">
    <location>
        <begin position="169"/>
        <end position="190"/>
    </location>
</feature>
<accession>H0ETY7</accession>
<evidence type="ECO:0000313" key="3">
    <source>
        <dbReference type="Proteomes" id="UP000005446"/>
    </source>
</evidence>
<keyword evidence="3" id="KW-1185">Reference proteome</keyword>
<gene>
    <name evidence="2" type="ORF">M7I_6211</name>
</gene>
<dbReference type="HOGENOM" id="CLU_584068_0_0_1"/>
<evidence type="ECO:0000313" key="2">
    <source>
        <dbReference type="EMBL" id="EHK97979.1"/>
    </source>
</evidence>
<feature type="region of interest" description="Disordered" evidence="1">
    <location>
        <begin position="357"/>
        <end position="379"/>
    </location>
</feature>
<proteinExistence type="predicted"/>
<sequence>MGLPLFITPVEPEVVIEATEKTAAGPRSAIRRQRTLRGPNARAAILDSRRRRILSTVADVSPEEYEIWEMQRTSPPADVEAREIDITHRRGAQRLLAEAERLRESLGIERRNRSNEPDGPSMMPPVPETRDYYGIRGELAAPRQPSDLQRLARNPAPTPPYTETDLAFLARRGSGSPRPSSLAAALSLPGQPLNDNESRRRRIMEEHANRTARRPLGRRPIRSTLSDRIVAASREIGLGSTERPRPFADGLGDRDRSLSPEGDSAWDTLRASIAPDPQPPSVGSSFASAAAAASSSTGSAVTSAGTSMTSAGPSEGAPGTRDCDMSDSASNTDEDEEDMYGLQEFHRSSGEHLRRSYAEMVSSRPRQQSRNDSSADEVDWAAMRRIITSLVERDDVPEEWWASAGLTRNLRHEPMS</sequence>
<name>H0ETY7_GLAL7</name>
<feature type="compositionally biased region" description="Basic and acidic residues" evidence="1">
    <location>
        <begin position="242"/>
        <end position="258"/>
    </location>
</feature>
<dbReference type="Proteomes" id="UP000005446">
    <property type="component" value="Unassembled WGS sequence"/>
</dbReference>
<organism evidence="2 3">
    <name type="scientific">Glarea lozoyensis (strain ATCC 74030 / MF5533)</name>
    <dbReference type="NCBI Taxonomy" id="1104152"/>
    <lineage>
        <taxon>Eukaryota</taxon>
        <taxon>Fungi</taxon>
        <taxon>Dikarya</taxon>
        <taxon>Ascomycota</taxon>
        <taxon>Pezizomycotina</taxon>
        <taxon>Leotiomycetes</taxon>
        <taxon>Helotiales</taxon>
        <taxon>Helotiaceae</taxon>
        <taxon>Glarea</taxon>
    </lineage>
</organism>
<evidence type="ECO:0000256" key="1">
    <source>
        <dbReference type="SAM" id="MobiDB-lite"/>
    </source>
</evidence>
<feature type="region of interest" description="Disordered" evidence="1">
    <location>
        <begin position="142"/>
        <end position="200"/>
    </location>
</feature>
<dbReference type="AlphaFoldDB" id="H0ETY7"/>
<reference evidence="2 3" key="1">
    <citation type="journal article" date="2012" name="Eukaryot. Cell">
        <title>Genome sequence of the fungus Glarea lozoyensis: the first genome sequence of a species from the Helotiaceae family.</title>
        <authorList>
            <person name="Youssar L."/>
            <person name="Gruening B.A."/>
            <person name="Erxleben A."/>
            <person name="Guenther S."/>
            <person name="Huettel W."/>
        </authorList>
    </citation>
    <scope>NUCLEOTIDE SEQUENCE [LARGE SCALE GENOMIC DNA]</scope>
    <source>
        <strain evidence="3">ATCC 74030 / MF5533</strain>
    </source>
</reference>
<feature type="compositionally biased region" description="Low complexity" evidence="1">
    <location>
        <begin position="299"/>
        <end position="312"/>
    </location>
</feature>
<protein>
    <submittedName>
        <fullName evidence="2">Uncharacterized protein</fullName>
    </submittedName>
</protein>
<dbReference type="OrthoDB" id="3946700at2759"/>
<feature type="compositionally biased region" description="Basic residues" evidence="1">
    <location>
        <begin position="210"/>
        <end position="221"/>
    </location>
</feature>
<dbReference type="EMBL" id="AGUE01000167">
    <property type="protein sequence ID" value="EHK97979.1"/>
    <property type="molecule type" value="Genomic_DNA"/>
</dbReference>
<feature type="region of interest" description="Disordered" evidence="1">
    <location>
        <begin position="236"/>
        <end position="264"/>
    </location>
</feature>
<feature type="region of interest" description="Disordered" evidence="1">
    <location>
        <begin position="206"/>
        <end position="225"/>
    </location>
</feature>
<dbReference type="InParanoid" id="H0ETY7"/>
<comment type="caution">
    <text evidence="2">The sequence shown here is derived from an EMBL/GenBank/DDBJ whole genome shotgun (WGS) entry which is preliminary data.</text>
</comment>